<evidence type="ECO:0000313" key="2">
    <source>
        <dbReference type="Proteomes" id="UP001516023"/>
    </source>
</evidence>
<organism evidence="1 2">
    <name type="scientific">Cyclotella cryptica</name>
    <dbReference type="NCBI Taxonomy" id="29204"/>
    <lineage>
        <taxon>Eukaryota</taxon>
        <taxon>Sar</taxon>
        <taxon>Stramenopiles</taxon>
        <taxon>Ochrophyta</taxon>
        <taxon>Bacillariophyta</taxon>
        <taxon>Coscinodiscophyceae</taxon>
        <taxon>Thalassiosirophycidae</taxon>
        <taxon>Stephanodiscales</taxon>
        <taxon>Stephanodiscaceae</taxon>
        <taxon>Cyclotella</taxon>
    </lineage>
</organism>
<protein>
    <submittedName>
        <fullName evidence="1">Uncharacterized protein</fullName>
    </submittedName>
</protein>
<keyword evidence="2" id="KW-1185">Reference proteome</keyword>
<name>A0ABD3PNV2_9STRA</name>
<reference evidence="1 2" key="1">
    <citation type="journal article" date="2020" name="G3 (Bethesda)">
        <title>Improved Reference Genome for Cyclotella cryptica CCMP332, a Model for Cell Wall Morphogenesis, Salinity Adaptation, and Lipid Production in Diatoms (Bacillariophyta).</title>
        <authorList>
            <person name="Roberts W.R."/>
            <person name="Downey K.M."/>
            <person name="Ruck E.C."/>
            <person name="Traller J.C."/>
            <person name="Alverson A.J."/>
        </authorList>
    </citation>
    <scope>NUCLEOTIDE SEQUENCE [LARGE SCALE GENOMIC DNA]</scope>
    <source>
        <strain evidence="1 2">CCMP332</strain>
    </source>
</reference>
<sequence length="280" mass="31407">MKSIFAYITLSVARNVEGLVTATNVSTQPRFRMEINRSMGVLELFENQEPADAVYNFARLHGLDVSQRGDILDNICLSLSCTRKQALLWSTAVDVDNEAHELFQLYEGEEAADAVHEFVSRHKLADEFRAAIMKKACAVVECKRLEPVIYTKTVNNEQGKQLGILTILKGVEPIDAIDQFVQSIGIEASDRNATRNQLFNLVCSSIECNRSKPLVYRKSVNDENGQNIGELEILEGEEVLDRVDTFLGTLNSNFDKAAFMRLILADACTNERVKCTESYE</sequence>
<gene>
    <name evidence="1" type="ORF">HJC23_003184</name>
</gene>
<comment type="caution">
    <text evidence="1">The sequence shown here is derived from an EMBL/GenBank/DDBJ whole genome shotgun (WGS) entry which is preliminary data.</text>
</comment>
<dbReference type="Proteomes" id="UP001516023">
    <property type="component" value="Unassembled WGS sequence"/>
</dbReference>
<evidence type="ECO:0000313" key="1">
    <source>
        <dbReference type="EMBL" id="KAL3789635.1"/>
    </source>
</evidence>
<dbReference type="AlphaFoldDB" id="A0ABD3PNV2"/>
<dbReference type="EMBL" id="JABMIG020000138">
    <property type="protein sequence ID" value="KAL3789635.1"/>
    <property type="molecule type" value="Genomic_DNA"/>
</dbReference>
<proteinExistence type="predicted"/>
<accession>A0ABD3PNV2</accession>